<dbReference type="EMBL" id="FNAD01000003">
    <property type="protein sequence ID" value="SDD35053.1"/>
    <property type="molecule type" value="Genomic_DNA"/>
</dbReference>
<keyword evidence="3" id="KW-1185">Reference proteome</keyword>
<sequence length="94" mass="10944">MSIEDERRIRTTRYIVMMSIRIVLVILCGVLVMLDAPFLVVWLPLCAIGMAVLPWLAVLLANDRLAKEKPGRFDRHRRRARTLEAPERRMIDSE</sequence>
<dbReference type="OrthoDB" id="5188998at2"/>
<dbReference type="STRING" id="58114.SAMN05216270_103266"/>
<feature type="transmembrane region" description="Helical" evidence="1">
    <location>
        <begin position="40"/>
        <end position="62"/>
    </location>
</feature>
<name>A0A1G6U168_9ACTN</name>
<organism evidence="2 3">
    <name type="scientific">Glycomyces harbinensis</name>
    <dbReference type="NCBI Taxonomy" id="58114"/>
    <lineage>
        <taxon>Bacteria</taxon>
        <taxon>Bacillati</taxon>
        <taxon>Actinomycetota</taxon>
        <taxon>Actinomycetes</taxon>
        <taxon>Glycomycetales</taxon>
        <taxon>Glycomycetaceae</taxon>
        <taxon>Glycomyces</taxon>
    </lineage>
</organism>
<dbReference type="InterPro" id="IPR021449">
    <property type="entry name" value="DUF3099"/>
</dbReference>
<keyword evidence="1" id="KW-0812">Transmembrane</keyword>
<evidence type="ECO:0008006" key="4">
    <source>
        <dbReference type="Google" id="ProtNLM"/>
    </source>
</evidence>
<proteinExistence type="predicted"/>
<dbReference type="Proteomes" id="UP000198949">
    <property type="component" value="Unassembled WGS sequence"/>
</dbReference>
<keyword evidence="1" id="KW-0472">Membrane</keyword>
<dbReference type="Pfam" id="PF11298">
    <property type="entry name" value="DUF3099"/>
    <property type="match status" value="1"/>
</dbReference>
<keyword evidence="1" id="KW-1133">Transmembrane helix</keyword>
<accession>A0A1G6U168</accession>
<reference evidence="3" key="1">
    <citation type="submission" date="2016-10" db="EMBL/GenBank/DDBJ databases">
        <authorList>
            <person name="Varghese N."/>
            <person name="Submissions S."/>
        </authorList>
    </citation>
    <scope>NUCLEOTIDE SEQUENCE [LARGE SCALE GENOMIC DNA]</scope>
    <source>
        <strain evidence="3">CGMCC 4.3516</strain>
    </source>
</reference>
<dbReference type="AlphaFoldDB" id="A0A1G6U168"/>
<evidence type="ECO:0000313" key="2">
    <source>
        <dbReference type="EMBL" id="SDD35053.1"/>
    </source>
</evidence>
<evidence type="ECO:0000256" key="1">
    <source>
        <dbReference type="SAM" id="Phobius"/>
    </source>
</evidence>
<evidence type="ECO:0000313" key="3">
    <source>
        <dbReference type="Proteomes" id="UP000198949"/>
    </source>
</evidence>
<gene>
    <name evidence="2" type="ORF">SAMN05216270_103266</name>
</gene>
<feature type="transmembrane region" description="Helical" evidence="1">
    <location>
        <begin position="12"/>
        <end position="34"/>
    </location>
</feature>
<protein>
    <recommendedName>
        <fullName evidence="4">DUF3099 domain-containing protein</fullName>
    </recommendedName>
</protein>